<dbReference type="HAMAP" id="MF_01145">
    <property type="entry name" value="Foldase_PrsA"/>
    <property type="match status" value="1"/>
</dbReference>
<dbReference type="InterPro" id="IPR000297">
    <property type="entry name" value="PPIase_PpiC"/>
</dbReference>
<keyword evidence="5 11" id="KW-0732">Signal</keyword>
<evidence type="ECO:0000313" key="15">
    <source>
        <dbReference type="EMBL" id="UOR13212.1"/>
    </source>
</evidence>
<evidence type="ECO:0000313" key="16">
    <source>
        <dbReference type="Proteomes" id="UP000830326"/>
    </source>
</evidence>
<evidence type="ECO:0000256" key="1">
    <source>
        <dbReference type="ARBA" id="ARBA00000971"/>
    </source>
</evidence>
<dbReference type="EC" id="5.2.1.8" evidence="11"/>
<dbReference type="InterPro" id="IPR050245">
    <property type="entry name" value="PrsA_foldase"/>
</dbReference>
<feature type="domain" description="PpiC" evidence="14">
    <location>
        <begin position="137"/>
        <end position="226"/>
    </location>
</feature>
<reference evidence="15" key="1">
    <citation type="submission" date="2022-04" db="EMBL/GenBank/DDBJ databases">
        <title>Halobacillus sp. isolated from saltern.</title>
        <authorList>
            <person name="Won M."/>
            <person name="Lee C.-M."/>
            <person name="Woen H.-Y."/>
            <person name="Kwon S.-W."/>
        </authorList>
    </citation>
    <scope>NUCLEOTIDE SEQUENCE</scope>
    <source>
        <strain evidence="15">SSHM10-5</strain>
    </source>
</reference>
<feature type="chain" id="PRO_5046407276" description="Foldase protein PrsA" evidence="13">
    <location>
        <begin position="20"/>
        <end position="337"/>
    </location>
</feature>
<dbReference type="GO" id="GO:0003755">
    <property type="term" value="F:peptidyl-prolyl cis-trans isomerase activity"/>
    <property type="evidence" value="ECO:0007669"/>
    <property type="project" value="UniProtKB-EC"/>
</dbReference>
<dbReference type="PANTHER" id="PTHR47245:SF1">
    <property type="entry name" value="FOLDASE PROTEIN PRSA"/>
    <property type="match status" value="1"/>
</dbReference>
<gene>
    <name evidence="11" type="primary">prsA</name>
    <name evidence="15" type="ORF">MUO15_06915</name>
</gene>
<dbReference type="PROSITE" id="PS50198">
    <property type="entry name" value="PPIC_PPIASE_2"/>
    <property type="match status" value="1"/>
</dbReference>
<evidence type="ECO:0000256" key="12">
    <source>
        <dbReference type="SAM" id="MobiDB-lite"/>
    </source>
</evidence>
<keyword evidence="10 11" id="KW-0449">Lipoprotein</keyword>
<comment type="catalytic activity">
    <reaction evidence="1 11">
        <text>[protein]-peptidylproline (omega=180) = [protein]-peptidylproline (omega=0)</text>
        <dbReference type="Rhea" id="RHEA:16237"/>
        <dbReference type="Rhea" id="RHEA-COMP:10747"/>
        <dbReference type="Rhea" id="RHEA-COMP:10748"/>
        <dbReference type="ChEBI" id="CHEBI:83833"/>
        <dbReference type="ChEBI" id="CHEBI:83834"/>
        <dbReference type="EC" id="5.2.1.8"/>
    </reaction>
</comment>
<comment type="similarity">
    <text evidence="3 11">Belongs to the PrsA family.</text>
</comment>
<accession>A0ABY4HFQ9</accession>
<evidence type="ECO:0000256" key="6">
    <source>
        <dbReference type="ARBA" id="ARBA00023110"/>
    </source>
</evidence>
<dbReference type="EMBL" id="CP095075">
    <property type="protein sequence ID" value="UOR13212.1"/>
    <property type="molecule type" value="Genomic_DNA"/>
</dbReference>
<dbReference type="InterPro" id="IPR046357">
    <property type="entry name" value="PPIase_dom_sf"/>
</dbReference>
<keyword evidence="7 11" id="KW-0472">Membrane</keyword>
<feature type="signal peptide" evidence="13">
    <location>
        <begin position="1"/>
        <end position="19"/>
    </location>
</feature>
<dbReference type="PANTHER" id="PTHR47245">
    <property type="entry name" value="PEPTIDYLPROLYL ISOMERASE"/>
    <property type="match status" value="1"/>
</dbReference>
<keyword evidence="9 11" id="KW-0413">Isomerase</keyword>
<keyword evidence="4 11" id="KW-1003">Cell membrane</keyword>
<evidence type="ECO:0000256" key="5">
    <source>
        <dbReference type="ARBA" id="ARBA00022729"/>
    </source>
</evidence>
<dbReference type="PROSITE" id="PS51257">
    <property type="entry name" value="PROKAR_LIPOPROTEIN"/>
    <property type="match status" value="1"/>
</dbReference>
<keyword evidence="16" id="KW-1185">Reference proteome</keyword>
<evidence type="ECO:0000256" key="4">
    <source>
        <dbReference type="ARBA" id="ARBA00022475"/>
    </source>
</evidence>
<comment type="subcellular location">
    <subcellularLocation>
        <location evidence="2 11">Cell membrane</location>
        <topology evidence="2 11">Lipid-anchor</topology>
    </subcellularLocation>
</comment>
<dbReference type="Gene3D" id="3.10.50.40">
    <property type="match status" value="1"/>
</dbReference>
<dbReference type="InterPro" id="IPR023059">
    <property type="entry name" value="Foldase_PrsA"/>
</dbReference>
<evidence type="ECO:0000256" key="7">
    <source>
        <dbReference type="ARBA" id="ARBA00023136"/>
    </source>
</evidence>
<feature type="compositionally biased region" description="Low complexity" evidence="12">
    <location>
        <begin position="315"/>
        <end position="329"/>
    </location>
</feature>
<comment type="function">
    <text evidence="11">Plays a major role in protein secretion by helping the post-translocational extracellular folding of several secreted proteins.</text>
</comment>
<dbReference type="PROSITE" id="PS01096">
    <property type="entry name" value="PPIC_PPIASE_1"/>
    <property type="match status" value="1"/>
</dbReference>
<dbReference type="InterPro" id="IPR023058">
    <property type="entry name" value="PPIase_PpiC_CS"/>
</dbReference>
<dbReference type="RefSeq" id="WP_245034671.1">
    <property type="nucleotide sequence ID" value="NZ_CP095075.1"/>
</dbReference>
<evidence type="ECO:0000259" key="14">
    <source>
        <dbReference type="PROSITE" id="PS50198"/>
    </source>
</evidence>
<organism evidence="15 16">
    <name type="scientific">Halobacillus amylolyticus</name>
    <dbReference type="NCBI Taxonomy" id="2932259"/>
    <lineage>
        <taxon>Bacteria</taxon>
        <taxon>Bacillati</taxon>
        <taxon>Bacillota</taxon>
        <taxon>Bacilli</taxon>
        <taxon>Bacillales</taxon>
        <taxon>Bacillaceae</taxon>
        <taxon>Halobacillus</taxon>
    </lineage>
</organism>
<evidence type="ECO:0000256" key="9">
    <source>
        <dbReference type="ARBA" id="ARBA00023235"/>
    </source>
</evidence>
<feature type="region of interest" description="Disordered" evidence="12">
    <location>
        <begin position="281"/>
        <end position="337"/>
    </location>
</feature>
<name>A0ABY4HFQ9_9BACI</name>
<sequence length="337" mass="36826">MKKIAITAALAASVFTLSACSSGESEAVVETSGGEVTKEEFYEELKNKHGGPVLQQLVLGEVLSANYEVSDEAVNQELEALKEQYGDQFEMVLQQSGFANEEQFKETIRLSLLQEQAAAEEVDISEEEMKQYYERMKTEIQASHILVADEETAKEVKQKLEDGEDFGTLASEYSSDGTAKQGGKLGYFGPGKMAPKFEDAAYNLEVGEISDPVQTQFGYHIIKVTDKRKVEDVKPYEEAKKEIKRTLVSQKIDQQTLQAKMNELMKEAEIDVKIEQYKDLFKQPEAPANQGGGSSEGGENGSSEGGNSGEGNGSSEGNNSEEGNSSSEETNSEEGNS</sequence>
<evidence type="ECO:0000256" key="2">
    <source>
        <dbReference type="ARBA" id="ARBA00004193"/>
    </source>
</evidence>
<dbReference type="InterPro" id="IPR027304">
    <property type="entry name" value="Trigger_fact/SurA_dom_sf"/>
</dbReference>
<evidence type="ECO:0000256" key="8">
    <source>
        <dbReference type="ARBA" id="ARBA00023139"/>
    </source>
</evidence>
<dbReference type="Proteomes" id="UP000830326">
    <property type="component" value="Chromosome"/>
</dbReference>
<dbReference type="SUPFAM" id="SSF54534">
    <property type="entry name" value="FKBP-like"/>
    <property type="match status" value="1"/>
</dbReference>
<dbReference type="Pfam" id="PF13616">
    <property type="entry name" value="Rotamase_3"/>
    <property type="match status" value="1"/>
</dbReference>
<evidence type="ECO:0000256" key="10">
    <source>
        <dbReference type="ARBA" id="ARBA00023288"/>
    </source>
</evidence>
<protein>
    <recommendedName>
        <fullName evidence="11">Foldase protein PrsA</fullName>
        <ecNumber evidence="11">5.2.1.8</ecNumber>
    </recommendedName>
</protein>
<evidence type="ECO:0000256" key="13">
    <source>
        <dbReference type="SAM" id="SignalP"/>
    </source>
</evidence>
<evidence type="ECO:0000256" key="3">
    <source>
        <dbReference type="ARBA" id="ARBA00006071"/>
    </source>
</evidence>
<keyword evidence="6 11" id="KW-0697">Rotamase</keyword>
<keyword evidence="8 11" id="KW-0564">Palmitate</keyword>
<proteinExistence type="inferred from homology"/>
<dbReference type="SUPFAM" id="SSF109998">
    <property type="entry name" value="Triger factor/SurA peptide-binding domain-like"/>
    <property type="match status" value="1"/>
</dbReference>
<feature type="compositionally biased region" description="Gly residues" evidence="12">
    <location>
        <begin position="290"/>
        <end position="314"/>
    </location>
</feature>
<evidence type="ECO:0000256" key="11">
    <source>
        <dbReference type="HAMAP-Rule" id="MF_01145"/>
    </source>
</evidence>